<name>A0A2H0URE9_9BACT</name>
<evidence type="ECO:0000313" key="3">
    <source>
        <dbReference type="Proteomes" id="UP000231157"/>
    </source>
</evidence>
<evidence type="ECO:0000256" key="1">
    <source>
        <dbReference type="SAM" id="MobiDB-lite"/>
    </source>
</evidence>
<organism evidence="2 3">
    <name type="scientific">Candidatus Harrisonbacteria bacterium CG10_big_fil_rev_8_21_14_0_10_40_38</name>
    <dbReference type="NCBI Taxonomy" id="1974583"/>
    <lineage>
        <taxon>Bacteria</taxon>
        <taxon>Candidatus Harrisoniibacteriota</taxon>
    </lineage>
</organism>
<accession>A0A2H0URE9</accession>
<gene>
    <name evidence="2" type="ORF">COU07_03810</name>
</gene>
<sequence>MKSKDTFFASAENTSRYCAIVPAPFSEIFISVSATTGRGNTSSVDGEPLGLGTILAPKEGVGDENSEGVGEKYEPTFKEGAGEGRGVF</sequence>
<evidence type="ECO:0000313" key="2">
    <source>
        <dbReference type="EMBL" id="PIR88988.1"/>
    </source>
</evidence>
<dbReference type="Proteomes" id="UP000231157">
    <property type="component" value="Unassembled WGS sequence"/>
</dbReference>
<proteinExistence type="predicted"/>
<feature type="compositionally biased region" description="Basic and acidic residues" evidence="1">
    <location>
        <begin position="69"/>
        <end position="82"/>
    </location>
</feature>
<dbReference type="AlphaFoldDB" id="A0A2H0URE9"/>
<protein>
    <submittedName>
        <fullName evidence="2">Uncharacterized protein</fullName>
    </submittedName>
</protein>
<reference evidence="3" key="1">
    <citation type="submission" date="2017-09" db="EMBL/GenBank/DDBJ databases">
        <title>Depth-based differentiation of microbial function through sediment-hosted aquifers and enrichment of novel symbionts in the deep terrestrial subsurface.</title>
        <authorList>
            <person name="Probst A.J."/>
            <person name="Ladd B."/>
            <person name="Jarett J.K."/>
            <person name="Geller-Mcgrath D.E."/>
            <person name="Sieber C.M.K."/>
            <person name="Emerson J.B."/>
            <person name="Anantharaman K."/>
            <person name="Thomas B.C."/>
            <person name="Malmstrom R."/>
            <person name="Stieglmeier M."/>
            <person name="Klingl A."/>
            <person name="Woyke T."/>
            <person name="Ryan C.M."/>
            <person name="Banfield J.F."/>
        </authorList>
    </citation>
    <scope>NUCLEOTIDE SEQUENCE [LARGE SCALE GENOMIC DNA]</scope>
</reference>
<comment type="caution">
    <text evidence="2">The sequence shown here is derived from an EMBL/GenBank/DDBJ whole genome shotgun (WGS) entry which is preliminary data.</text>
</comment>
<dbReference type="EMBL" id="PFAZ01000009">
    <property type="protein sequence ID" value="PIR88988.1"/>
    <property type="molecule type" value="Genomic_DNA"/>
</dbReference>
<feature type="region of interest" description="Disordered" evidence="1">
    <location>
        <begin position="37"/>
        <end position="88"/>
    </location>
</feature>